<dbReference type="InterPro" id="IPR023576">
    <property type="entry name" value="UbiE/COQ5_MeTrFase_CS"/>
</dbReference>
<dbReference type="PROSITE" id="PS01184">
    <property type="entry name" value="UBIE_2"/>
    <property type="match status" value="1"/>
</dbReference>
<dbReference type="SUPFAM" id="SSF53335">
    <property type="entry name" value="S-adenosyl-L-methionine-dependent methyltransferases"/>
    <property type="match status" value="1"/>
</dbReference>
<dbReference type="RefSeq" id="WP_377458250.1">
    <property type="nucleotide sequence ID" value="NZ_JBHLUB010000019.1"/>
</dbReference>
<feature type="binding site" evidence="4">
    <location>
        <position position="62"/>
    </location>
    <ligand>
        <name>S-adenosyl-L-methionine</name>
        <dbReference type="ChEBI" id="CHEBI:59789"/>
    </ligand>
</feature>
<evidence type="ECO:0000256" key="1">
    <source>
        <dbReference type="ARBA" id="ARBA00022603"/>
    </source>
</evidence>
<dbReference type="PROSITE" id="PS51608">
    <property type="entry name" value="SAM_MT_UBIE"/>
    <property type="match status" value="1"/>
</dbReference>
<dbReference type="EC" id="2.1.1.163" evidence="4"/>
<dbReference type="GO" id="GO:0032259">
    <property type="term" value="P:methylation"/>
    <property type="evidence" value="ECO:0007669"/>
    <property type="project" value="UniProtKB-KW"/>
</dbReference>
<evidence type="ECO:0000313" key="6">
    <source>
        <dbReference type="Proteomes" id="UP001589862"/>
    </source>
</evidence>
<feature type="binding site" evidence="4">
    <location>
        <position position="119"/>
    </location>
    <ligand>
        <name>S-adenosyl-L-methionine</name>
        <dbReference type="ChEBI" id="CHEBI:59789"/>
    </ligand>
</feature>
<dbReference type="CDD" id="cd02440">
    <property type="entry name" value="AdoMet_MTases"/>
    <property type="match status" value="1"/>
</dbReference>
<feature type="binding site" evidence="4">
    <location>
        <begin position="102"/>
        <end position="103"/>
    </location>
    <ligand>
        <name>S-adenosyl-L-methionine</name>
        <dbReference type="ChEBI" id="CHEBI:59789"/>
    </ligand>
</feature>
<gene>
    <name evidence="4" type="primary">menG</name>
    <name evidence="5" type="ORF">ACFFFR_04040</name>
</gene>
<protein>
    <recommendedName>
        <fullName evidence="4">Demethylmenaquinone methyltransferase</fullName>
        <ecNumber evidence="4">2.1.1.163</ecNumber>
    </recommendedName>
</protein>
<comment type="similarity">
    <text evidence="4">Belongs to the class I-like SAM-binding methyltransferase superfamily. MenG/UbiE family.</text>
</comment>
<evidence type="ECO:0000256" key="4">
    <source>
        <dbReference type="HAMAP-Rule" id="MF_01813"/>
    </source>
</evidence>
<dbReference type="Gene3D" id="3.40.50.150">
    <property type="entry name" value="Vaccinia Virus protein VP39"/>
    <property type="match status" value="1"/>
</dbReference>
<dbReference type="InterPro" id="IPR004033">
    <property type="entry name" value="UbiE/COQ5_MeTrFase"/>
</dbReference>
<dbReference type="Proteomes" id="UP001589862">
    <property type="component" value="Unassembled WGS sequence"/>
</dbReference>
<feature type="binding site" evidence="4">
    <location>
        <position position="80"/>
    </location>
    <ligand>
        <name>S-adenosyl-L-methionine</name>
        <dbReference type="ChEBI" id="CHEBI:59789"/>
    </ligand>
</feature>
<evidence type="ECO:0000313" key="5">
    <source>
        <dbReference type="EMBL" id="MFC0581560.1"/>
    </source>
</evidence>
<proteinExistence type="inferred from homology"/>
<keyword evidence="4" id="KW-0474">Menaquinone biosynthesis</keyword>
<keyword evidence="3 4" id="KW-0949">S-adenosyl-L-methionine</keyword>
<dbReference type="EMBL" id="JBHLUB010000019">
    <property type="protein sequence ID" value="MFC0581560.1"/>
    <property type="molecule type" value="Genomic_DNA"/>
</dbReference>
<name>A0ABV6P8V6_9MICC</name>
<comment type="caution">
    <text evidence="5">The sequence shown here is derived from an EMBL/GenBank/DDBJ whole genome shotgun (WGS) entry which is preliminary data.</text>
</comment>
<comment type="catalytic activity">
    <reaction evidence="4">
        <text>a 2-demethylmenaquinol + S-adenosyl-L-methionine = a menaquinol + S-adenosyl-L-homocysteine + H(+)</text>
        <dbReference type="Rhea" id="RHEA:42640"/>
        <dbReference type="Rhea" id="RHEA-COMP:9539"/>
        <dbReference type="Rhea" id="RHEA-COMP:9563"/>
        <dbReference type="ChEBI" id="CHEBI:15378"/>
        <dbReference type="ChEBI" id="CHEBI:18151"/>
        <dbReference type="ChEBI" id="CHEBI:55437"/>
        <dbReference type="ChEBI" id="CHEBI:57856"/>
        <dbReference type="ChEBI" id="CHEBI:59789"/>
        <dbReference type="EC" id="2.1.1.163"/>
    </reaction>
</comment>
<dbReference type="InterPro" id="IPR029063">
    <property type="entry name" value="SAM-dependent_MTases_sf"/>
</dbReference>
<organism evidence="5 6">
    <name type="scientific">Micrococcoides hystricis</name>
    <dbReference type="NCBI Taxonomy" id="1572761"/>
    <lineage>
        <taxon>Bacteria</taxon>
        <taxon>Bacillati</taxon>
        <taxon>Actinomycetota</taxon>
        <taxon>Actinomycetes</taxon>
        <taxon>Micrococcales</taxon>
        <taxon>Micrococcaceae</taxon>
        <taxon>Micrococcoides</taxon>
    </lineage>
</organism>
<evidence type="ECO:0000256" key="2">
    <source>
        <dbReference type="ARBA" id="ARBA00022679"/>
    </source>
</evidence>
<dbReference type="PANTHER" id="PTHR43591:SF24">
    <property type="entry name" value="2-METHOXY-6-POLYPRENYL-1,4-BENZOQUINOL METHYLASE, MITOCHONDRIAL"/>
    <property type="match status" value="1"/>
</dbReference>
<comment type="pathway">
    <text evidence="4">Quinol/quinone metabolism; menaquinone biosynthesis; menaquinol from 1,4-dihydroxy-2-naphthoate: step 2/2.</text>
</comment>
<dbReference type="NCBIfam" id="NF001241">
    <property type="entry name" value="PRK00216.1-2"/>
    <property type="match status" value="1"/>
</dbReference>
<comment type="function">
    <text evidence="4">Methyltransferase required for the conversion of demethylmenaquinol (DMKH2) to menaquinol (MKH2).</text>
</comment>
<keyword evidence="1 4" id="KW-0489">Methyltransferase</keyword>
<dbReference type="PANTHER" id="PTHR43591">
    <property type="entry name" value="METHYLTRANSFERASE"/>
    <property type="match status" value="1"/>
</dbReference>
<dbReference type="Pfam" id="PF01209">
    <property type="entry name" value="Ubie_methyltran"/>
    <property type="match status" value="1"/>
</dbReference>
<sequence>MNRASLEKNPQEVAAMFDEVAPKYDLTNDVLSFFQSRAWRKEVVAATGAVPGQRVLDIAAGTGSSAEPYADMGIDVVASDFSTGMLEVGKRRRPDIEFVEADAMDLPFDDNSFDVTTISFGLRNVLSPEKALAEMYRVTKPGGRVVVCEFSHPTWRPFRTVYMEYLMKALPEVAKLASSNPDAYVYLAESIADWPNQDELAYLLSSVGWKNVKYKNLTGGIVALHRGFKPQV</sequence>
<dbReference type="HAMAP" id="MF_01813">
    <property type="entry name" value="MenG_UbiE_methyltr"/>
    <property type="match status" value="1"/>
</dbReference>
<accession>A0ABV6P8V6</accession>
<keyword evidence="2 4" id="KW-0808">Transferase</keyword>
<dbReference type="NCBIfam" id="TIGR01934">
    <property type="entry name" value="MenG_MenH_UbiE"/>
    <property type="match status" value="1"/>
</dbReference>
<dbReference type="GO" id="GO:0043770">
    <property type="term" value="F:demethylmenaquinone methyltransferase activity"/>
    <property type="evidence" value="ECO:0007669"/>
    <property type="project" value="UniProtKB-EC"/>
</dbReference>
<evidence type="ECO:0000256" key="3">
    <source>
        <dbReference type="ARBA" id="ARBA00022691"/>
    </source>
</evidence>
<dbReference type="NCBIfam" id="NF001244">
    <property type="entry name" value="PRK00216.1-5"/>
    <property type="match status" value="1"/>
</dbReference>
<reference evidence="5 6" key="1">
    <citation type="submission" date="2024-09" db="EMBL/GenBank/DDBJ databases">
        <authorList>
            <person name="Sun Q."/>
            <person name="Mori K."/>
        </authorList>
    </citation>
    <scope>NUCLEOTIDE SEQUENCE [LARGE SCALE GENOMIC DNA]</scope>
    <source>
        <strain evidence="5 6">NCAIM B.02604</strain>
    </source>
</reference>
<keyword evidence="6" id="KW-1185">Reference proteome</keyword>